<evidence type="ECO:0000313" key="2">
    <source>
        <dbReference type="Proteomes" id="UP000215335"/>
    </source>
</evidence>
<sequence length="163" mass="18170">TPNPARIVPLPSIRVHSLYEHLATLTSSNFNAPFCNRCLWNRLHALLIQHTVLASLFYHPLLSARAGAPYGARTQTPSLPGRRAAPELDWSSLDWSSLDTQSFLCLEGPTVSLYATVDFNNWLIARAFVDLLSMGLQRCSWLYKIPSSLVVVVSVFDTRASKN</sequence>
<reference evidence="1 2" key="1">
    <citation type="journal article" date="2017" name="Curr. Biol.">
        <title>The Evolution of Venom by Co-option of Single-Copy Genes.</title>
        <authorList>
            <person name="Martinson E.O."/>
            <person name="Mrinalini"/>
            <person name="Kelkar Y.D."/>
            <person name="Chang C.H."/>
            <person name="Werren J.H."/>
        </authorList>
    </citation>
    <scope>NUCLEOTIDE SEQUENCE [LARGE SCALE GENOMIC DNA]</scope>
    <source>
        <strain evidence="1 2">Alberta</strain>
        <tissue evidence="1">Whole body</tissue>
    </source>
</reference>
<organism evidence="1 2">
    <name type="scientific">Trichomalopsis sarcophagae</name>
    <dbReference type="NCBI Taxonomy" id="543379"/>
    <lineage>
        <taxon>Eukaryota</taxon>
        <taxon>Metazoa</taxon>
        <taxon>Ecdysozoa</taxon>
        <taxon>Arthropoda</taxon>
        <taxon>Hexapoda</taxon>
        <taxon>Insecta</taxon>
        <taxon>Pterygota</taxon>
        <taxon>Neoptera</taxon>
        <taxon>Endopterygota</taxon>
        <taxon>Hymenoptera</taxon>
        <taxon>Apocrita</taxon>
        <taxon>Proctotrupomorpha</taxon>
        <taxon>Chalcidoidea</taxon>
        <taxon>Pteromalidae</taxon>
        <taxon>Pteromalinae</taxon>
        <taxon>Trichomalopsis</taxon>
    </lineage>
</organism>
<dbReference type="Proteomes" id="UP000215335">
    <property type="component" value="Unassembled WGS sequence"/>
</dbReference>
<proteinExistence type="predicted"/>
<evidence type="ECO:0000313" key="1">
    <source>
        <dbReference type="EMBL" id="OXU29478.1"/>
    </source>
</evidence>
<accession>A0A232FG96</accession>
<name>A0A232FG96_9HYME</name>
<dbReference type="AlphaFoldDB" id="A0A232FG96"/>
<gene>
    <name evidence="1" type="ORF">TSAR_009198</name>
</gene>
<keyword evidence="2" id="KW-1185">Reference proteome</keyword>
<protein>
    <submittedName>
        <fullName evidence="1">Uncharacterized protein</fullName>
    </submittedName>
</protein>
<feature type="non-terminal residue" evidence="1">
    <location>
        <position position="1"/>
    </location>
</feature>
<comment type="caution">
    <text evidence="1">The sequence shown here is derived from an EMBL/GenBank/DDBJ whole genome shotgun (WGS) entry which is preliminary data.</text>
</comment>
<dbReference type="EMBL" id="NNAY01000287">
    <property type="protein sequence ID" value="OXU29478.1"/>
    <property type="molecule type" value="Genomic_DNA"/>
</dbReference>